<dbReference type="PANTHER" id="PTHR23506:SF23">
    <property type="entry name" value="GH10249P"/>
    <property type="match status" value="1"/>
</dbReference>
<keyword evidence="2" id="KW-0813">Transport</keyword>
<feature type="chain" id="PRO_5032556559" evidence="8">
    <location>
        <begin position="26"/>
        <end position="523"/>
    </location>
</feature>
<comment type="subcellular location">
    <subcellularLocation>
        <location evidence="1">Membrane</location>
        <topology evidence="1">Multi-pass membrane protein</topology>
    </subcellularLocation>
</comment>
<evidence type="ECO:0000256" key="7">
    <source>
        <dbReference type="SAM" id="Phobius"/>
    </source>
</evidence>
<evidence type="ECO:0000256" key="3">
    <source>
        <dbReference type="ARBA" id="ARBA00022692"/>
    </source>
</evidence>
<gene>
    <name evidence="9" type="primary">SLC18A3</name>
    <name evidence="9" type="ORF">SNAT2548_LOCUS15779</name>
</gene>
<sequence length="523" mass="55686">MAPLQGLLLGVWVLLINTSTGPAQSNTSDASAATSMTLNASKCLDISTCDGWRGLEDGRRTATQLLQAHVSRLKGRGPSGTSGSQFSMSSSPMMQSPEIQEVFYVVAGILLLCFLLVLKFASVDLLVGIATFLDHFMTTGLLPFAPTVTSNYQLIAVLQSSKNVVACLLVPFVGRFIDRREAKSVQLGMLCAMLCSLGFALKKNYTLWVAMRTLSGFSTAALLWGGFAYLNRVYASDPTARVKAVSTAMAGVYAGVVAGPQVAGIFDDSRLMFLLLSGVQMSTWLTLRYRLPELSQLQEPIPKPTEPAATVDMLELIADPEIRKPTVALFLGLALEGAVTATTWEYMTSLGYDHVKQNLTWLMVTIPGVIAVNLVPVLRSVADGQTLQILALLFGGASALVYFGTHYMLLALTLLGTSGASGFLNGNAAAMLADRSQEKYHGTGQVFVLSTTADQAAWIVGPLVGSSLCRYAGFEVMCHVVGACLVLYGILVSRLGEGPEAKQKTTSASDPEPGAPAEAKRSQ</sequence>
<dbReference type="GO" id="GO:0022857">
    <property type="term" value="F:transmembrane transporter activity"/>
    <property type="evidence" value="ECO:0007669"/>
    <property type="project" value="InterPro"/>
</dbReference>
<evidence type="ECO:0000256" key="4">
    <source>
        <dbReference type="ARBA" id="ARBA00022989"/>
    </source>
</evidence>
<feature type="signal peptide" evidence="8">
    <location>
        <begin position="1"/>
        <end position="25"/>
    </location>
</feature>
<dbReference type="SUPFAM" id="SSF103473">
    <property type="entry name" value="MFS general substrate transporter"/>
    <property type="match status" value="1"/>
</dbReference>
<feature type="transmembrane region" description="Helical" evidence="7">
    <location>
        <begin position="125"/>
        <end position="146"/>
    </location>
</feature>
<evidence type="ECO:0000256" key="2">
    <source>
        <dbReference type="ARBA" id="ARBA00022448"/>
    </source>
</evidence>
<comment type="caution">
    <text evidence="9">The sequence shown here is derived from an EMBL/GenBank/DDBJ whole genome shotgun (WGS) entry which is preliminary data.</text>
</comment>
<feature type="transmembrane region" description="Helical" evidence="7">
    <location>
        <begin position="242"/>
        <end position="263"/>
    </location>
</feature>
<accession>A0A812NC91</accession>
<evidence type="ECO:0000313" key="10">
    <source>
        <dbReference type="Proteomes" id="UP000604046"/>
    </source>
</evidence>
<name>A0A812NC91_9DINO</name>
<organism evidence="9 10">
    <name type="scientific">Symbiodinium natans</name>
    <dbReference type="NCBI Taxonomy" id="878477"/>
    <lineage>
        <taxon>Eukaryota</taxon>
        <taxon>Sar</taxon>
        <taxon>Alveolata</taxon>
        <taxon>Dinophyceae</taxon>
        <taxon>Suessiales</taxon>
        <taxon>Symbiodiniaceae</taxon>
        <taxon>Symbiodinium</taxon>
    </lineage>
</organism>
<evidence type="ECO:0000256" key="1">
    <source>
        <dbReference type="ARBA" id="ARBA00004141"/>
    </source>
</evidence>
<feature type="transmembrane region" description="Helical" evidence="7">
    <location>
        <begin position="359"/>
        <end position="378"/>
    </location>
</feature>
<dbReference type="GO" id="GO:0016020">
    <property type="term" value="C:membrane"/>
    <property type="evidence" value="ECO:0007669"/>
    <property type="project" value="UniProtKB-SubCell"/>
</dbReference>
<evidence type="ECO:0000256" key="8">
    <source>
        <dbReference type="SAM" id="SignalP"/>
    </source>
</evidence>
<feature type="region of interest" description="Disordered" evidence="6">
    <location>
        <begin position="499"/>
        <end position="523"/>
    </location>
</feature>
<evidence type="ECO:0000313" key="9">
    <source>
        <dbReference type="EMBL" id="CAE7299880.1"/>
    </source>
</evidence>
<dbReference type="AlphaFoldDB" id="A0A812NC91"/>
<keyword evidence="5 7" id="KW-0472">Membrane</keyword>
<dbReference type="EMBL" id="CAJNDS010002064">
    <property type="protein sequence ID" value="CAE7299880.1"/>
    <property type="molecule type" value="Genomic_DNA"/>
</dbReference>
<dbReference type="InterPro" id="IPR036259">
    <property type="entry name" value="MFS_trans_sf"/>
</dbReference>
<keyword evidence="4 7" id="KW-1133">Transmembrane helix</keyword>
<evidence type="ECO:0000256" key="6">
    <source>
        <dbReference type="SAM" id="MobiDB-lite"/>
    </source>
</evidence>
<dbReference type="Gene3D" id="1.20.1250.20">
    <property type="entry name" value="MFS general substrate transporter like domains"/>
    <property type="match status" value="1"/>
</dbReference>
<keyword evidence="3 7" id="KW-0812">Transmembrane</keyword>
<dbReference type="InterPro" id="IPR011701">
    <property type="entry name" value="MFS"/>
</dbReference>
<proteinExistence type="predicted"/>
<dbReference type="Proteomes" id="UP000604046">
    <property type="component" value="Unassembled WGS sequence"/>
</dbReference>
<dbReference type="InterPro" id="IPR050930">
    <property type="entry name" value="MFS_Vesicular_Transporter"/>
</dbReference>
<evidence type="ECO:0000256" key="5">
    <source>
        <dbReference type="ARBA" id="ARBA00023136"/>
    </source>
</evidence>
<feature type="transmembrane region" description="Helical" evidence="7">
    <location>
        <begin position="207"/>
        <end position="230"/>
    </location>
</feature>
<keyword evidence="10" id="KW-1185">Reference proteome</keyword>
<keyword evidence="8" id="KW-0732">Signal</keyword>
<protein>
    <submittedName>
        <fullName evidence="9">SLC18A3 protein</fullName>
    </submittedName>
</protein>
<dbReference type="PANTHER" id="PTHR23506">
    <property type="entry name" value="GH10249P"/>
    <property type="match status" value="1"/>
</dbReference>
<feature type="transmembrane region" description="Helical" evidence="7">
    <location>
        <begin position="471"/>
        <end position="492"/>
    </location>
</feature>
<dbReference type="Pfam" id="PF07690">
    <property type="entry name" value="MFS_1"/>
    <property type="match status" value="1"/>
</dbReference>
<reference evidence="9" key="1">
    <citation type="submission" date="2021-02" db="EMBL/GenBank/DDBJ databases">
        <authorList>
            <person name="Dougan E. K."/>
            <person name="Rhodes N."/>
            <person name="Thang M."/>
            <person name="Chan C."/>
        </authorList>
    </citation>
    <scope>NUCLEOTIDE SEQUENCE</scope>
</reference>
<feature type="transmembrane region" description="Helical" evidence="7">
    <location>
        <begin position="102"/>
        <end position="118"/>
    </location>
</feature>
<feature type="transmembrane region" description="Helical" evidence="7">
    <location>
        <begin position="390"/>
        <end position="415"/>
    </location>
</feature>